<keyword evidence="1" id="KW-0812">Transmembrane</keyword>
<protein>
    <submittedName>
        <fullName evidence="2">Uncharacterized protein</fullName>
    </submittedName>
</protein>
<keyword evidence="1" id="KW-0472">Membrane</keyword>
<keyword evidence="1" id="KW-1133">Transmembrane helix</keyword>
<reference evidence="2 3" key="1">
    <citation type="submission" date="2013-09" db="EMBL/GenBank/DDBJ databases">
        <title>Genome sequencing of Phaeobacter antarcticus sp. nov. SM1211.</title>
        <authorList>
            <person name="Zhang X.-Y."/>
            <person name="Liu C."/>
            <person name="Chen X.-L."/>
            <person name="Xie B.-B."/>
            <person name="Qin Q.-L."/>
            <person name="Rong J.-C."/>
            <person name="Zhang Y.-Z."/>
        </authorList>
    </citation>
    <scope>NUCLEOTIDE SEQUENCE [LARGE SCALE GENOMIC DNA]</scope>
    <source>
        <strain evidence="2 3">SM1211</strain>
    </source>
</reference>
<dbReference type="AlphaFoldDB" id="A0A2G8RDB0"/>
<dbReference type="RefSeq" id="WP_099911503.1">
    <property type="nucleotide sequence ID" value="NZ_AWWI01000099.1"/>
</dbReference>
<name>A0A2G8RDB0_9RHOB</name>
<organism evidence="2 3">
    <name type="scientific">Puniceibacterium antarcticum</name>
    <dbReference type="NCBI Taxonomy" id="1206336"/>
    <lineage>
        <taxon>Bacteria</taxon>
        <taxon>Pseudomonadati</taxon>
        <taxon>Pseudomonadota</taxon>
        <taxon>Alphaproteobacteria</taxon>
        <taxon>Rhodobacterales</taxon>
        <taxon>Paracoccaceae</taxon>
        <taxon>Puniceibacterium</taxon>
    </lineage>
</organism>
<evidence type="ECO:0000313" key="3">
    <source>
        <dbReference type="Proteomes" id="UP000231259"/>
    </source>
</evidence>
<dbReference type="OrthoDB" id="7855305at2"/>
<evidence type="ECO:0000256" key="1">
    <source>
        <dbReference type="SAM" id="Phobius"/>
    </source>
</evidence>
<feature type="transmembrane region" description="Helical" evidence="1">
    <location>
        <begin position="12"/>
        <end position="32"/>
    </location>
</feature>
<dbReference type="Proteomes" id="UP000231259">
    <property type="component" value="Unassembled WGS sequence"/>
</dbReference>
<comment type="caution">
    <text evidence="2">The sequence shown here is derived from an EMBL/GenBank/DDBJ whole genome shotgun (WGS) entry which is preliminary data.</text>
</comment>
<proteinExistence type="predicted"/>
<feature type="transmembrane region" description="Helical" evidence="1">
    <location>
        <begin position="86"/>
        <end position="107"/>
    </location>
</feature>
<dbReference type="EMBL" id="AWWI01000099">
    <property type="protein sequence ID" value="PIL19520.1"/>
    <property type="molecule type" value="Genomic_DNA"/>
</dbReference>
<accession>A0A2G8RDB0</accession>
<evidence type="ECO:0000313" key="2">
    <source>
        <dbReference type="EMBL" id="PIL19520.1"/>
    </source>
</evidence>
<keyword evidence="3" id="KW-1185">Reference proteome</keyword>
<feature type="transmembrane region" description="Helical" evidence="1">
    <location>
        <begin position="52"/>
        <end position="74"/>
    </location>
</feature>
<gene>
    <name evidence="2" type="ORF">P775_14295</name>
</gene>
<sequence length="152" mass="16544">MSSNRPYVNLSTIEYCAASGVLGWGLWILVWGPNAALSAPAFDSLRAMVAPWPAYRAYGAGAVMLGAFYAVAIAVNGRQMYWTPTVRLLSCLLAVLFLSNLALALALEQPSSTGVYTYGALAILYSALLCANLNRFALSAHMIWSRLNERYR</sequence>
<feature type="transmembrane region" description="Helical" evidence="1">
    <location>
        <begin position="113"/>
        <end position="133"/>
    </location>
</feature>